<evidence type="ECO:0000313" key="1">
    <source>
        <dbReference type="EMBL" id="WJE88355.1"/>
    </source>
</evidence>
<sequence>MKRFQREYSFNSENITDRLAGRLIGTMEPKLADLNSFMADVDYQFED</sequence>
<proteinExistence type="predicted"/>
<accession>A0AAT9V5D5</accession>
<organism evidence="1">
    <name type="scientific">Klebsiella phage Kpn74</name>
    <dbReference type="NCBI Taxonomy" id="3044026"/>
    <lineage>
        <taxon>Viruses</taxon>
        <taxon>Duplodnaviria</taxon>
        <taxon>Heunggongvirae</taxon>
        <taxon>Uroviricota</taxon>
        <taxon>Caudoviricetes</taxon>
    </lineage>
</organism>
<name>A0AAT9V5D5_9CAUD</name>
<dbReference type="EMBL" id="OQ790078">
    <property type="protein sequence ID" value="WJE88355.1"/>
    <property type="molecule type" value="Genomic_DNA"/>
</dbReference>
<reference evidence="1" key="1">
    <citation type="journal article" date="2024" name="Can. J. Microbiol.">
        <title>Biological and genomic characteristics of three novel bacteriophages and a phage-plasmid of Klebsiella pneumoniae.</title>
        <authorList>
            <person name="Uskudar-Guclu A."/>
            <person name="Unlu S."/>
            <person name="Salih-Dogan H."/>
            <person name="Yalcin S."/>
            <person name="Basustaoglu A."/>
        </authorList>
    </citation>
    <scope>NUCLEOTIDE SEQUENCE</scope>
</reference>
<protein>
    <submittedName>
        <fullName evidence="1">Uncharacterized protein</fullName>
    </submittedName>
</protein>